<sequence>MARRAHAARVPYDDDGSEQYRAFRRAISNVLSTELALSTFAQIVDGLPTADIAFDRHMHGLDSDHPVDKHEELCPGVMERTREIRDQFDPSILVFDPVLIKAYRRAMPGSRVFKVLLLELVAVFVHQLAVLLFNLNICMHTGGPEEVKRVTQYEEPPLAPGLAAFTPEATIFNHHAYLHDDIYPDGPADMAGHWAEDRVLGGVTVFDRPAAERSPDDPPNAWFNSSRRKVIFGYYQLLDHQQDALVDFFLAEDPTSTNTVRLDFWDAILHRFVCRDPWECKPLRPQNTLDYPEYQAVRDAVLARFGDGAGSGGFPTPRERIARAYGPGNGTV</sequence>
<proteinExistence type="predicted"/>
<evidence type="ECO:0000256" key="2">
    <source>
        <dbReference type="SAM" id="Phobius"/>
    </source>
</evidence>
<evidence type="ECO:0000313" key="3">
    <source>
        <dbReference type="EMBL" id="KAK3896817.1"/>
    </source>
</evidence>
<accession>A0AAN6MAF8</accession>
<dbReference type="AlphaFoldDB" id="A0AAN6MAF8"/>
<organism evidence="3 4">
    <name type="scientific">Staphylotrichum tortipilum</name>
    <dbReference type="NCBI Taxonomy" id="2831512"/>
    <lineage>
        <taxon>Eukaryota</taxon>
        <taxon>Fungi</taxon>
        <taxon>Dikarya</taxon>
        <taxon>Ascomycota</taxon>
        <taxon>Pezizomycotina</taxon>
        <taxon>Sordariomycetes</taxon>
        <taxon>Sordariomycetidae</taxon>
        <taxon>Sordariales</taxon>
        <taxon>Chaetomiaceae</taxon>
        <taxon>Staphylotrichum</taxon>
    </lineage>
</organism>
<evidence type="ECO:0000256" key="1">
    <source>
        <dbReference type="SAM" id="MobiDB-lite"/>
    </source>
</evidence>
<feature type="transmembrane region" description="Helical" evidence="2">
    <location>
        <begin position="112"/>
        <end position="133"/>
    </location>
</feature>
<keyword evidence="2" id="KW-0812">Transmembrane</keyword>
<keyword evidence="2" id="KW-1133">Transmembrane helix</keyword>
<dbReference type="EMBL" id="MU856384">
    <property type="protein sequence ID" value="KAK3896817.1"/>
    <property type="molecule type" value="Genomic_DNA"/>
</dbReference>
<keyword evidence="4" id="KW-1185">Reference proteome</keyword>
<dbReference type="Proteomes" id="UP001303889">
    <property type="component" value="Unassembled WGS sequence"/>
</dbReference>
<evidence type="ECO:0000313" key="4">
    <source>
        <dbReference type="Proteomes" id="UP001303889"/>
    </source>
</evidence>
<comment type="caution">
    <text evidence="3">The sequence shown here is derived from an EMBL/GenBank/DDBJ whole genome shotgun (WGS) entry which is preliminary data.</text>
</comment>
<feature type="region of interest" description="Disordered" evidence="1">
    <location>
        <begin position="313"/>
        <end position="332"/>
    </location>
</feature>
<reference evidence="3" key="1">
    <citation type="journal article" date="2023" name="Mol. Phylogenet. Evol.">
        <title>Genome-scale phylogeny and comparative genomics of the fungal order Sordariales.</title>
        <authorList>
            <person name="Hensen N."/>
            <person name="Bonometti L."/>
            <person name="Westerberg I."/>
            <person name="Brannstrom I.O."/>
            <person name="Guillou S."/>
            <person name="Cros-Aarteil S."/>
            <person name="Calhoun S."/>
            <person name="Haridas S."/>
            <person name="Kuo A."/>
            <person name="Mondo S."/>
            <person name="Pangilinan J."/>
            <person name="Riley R."/>
            <person name="LaButti K."/>
            <person name="Andreopoulos B."/>
            <person name="Lipzen A."/>
            <person name="Chen C."/>
            <person name="Yan M."/>
            <person name="Daum C."/>
            <person name="Ng V."/>
            <person name="Clum A."/>
            <person name="Steindorff A."/>
            <person name="Ohm R.A."/>
            <person name="Martin F."/>
            <person name="Silar P."/>
            <person name="Natvig D.O."/>
            <person name="Lalanne C."/>
            <person name="Gautier V."/>
            <person name="Ament-Velasquez S.L."/>
            <person name="Kruys A."/>
            <person name="Hutchinson M.I."/>
            <person name="Powell A.J."/>
            <person name="Barry K."/>
            <person name="Miller A.N."/>
            <person name="Grigoriev I.V."/>
            <person name="Debuchy R."/>
            <person name="Gladieux P."/>
            <person name="Hiltunen Thoren M."/>
            <person name="Johannesson H."/>
        </authorList>
    </citation>
    <scope>NUCLEOTIDE SEQUENCE</scope>
    <source>
        <strain evidence="3">CBS 103.79</strain>
    </source>
</reference>
<name>A0AAN6MAF8_9PEZI</name>
<reference evidence="3" key="2">
    <citation type="submission" date="2023-05" db="EMBL/GenBank/DDBJ databases">
        <authorList>
            <consortium name="Lawrence Berkeley National Laboratory"/>
            <person name="Steindorff A."/>
            <person name="Hensen N."/>
            <person name="Bonometti L."/>
            <person name="Westerberg I."/>
            <person name="Brannstrom I.O."/>
            <person name="Guillou S."/>
            <person name="Cros-Aarteil S."/>
            <person name="Calhoun S."/>
            <person name="Haridas S."/>
            <person name="Kuo A."/>
            <person name="Mondo S."/>
            <person name="Pangilinan J."/>
            <person name="Riley R."/>
            <person name="Labutti K."/>
            <person name="Andreopoulos B."/>
            <person name="Lipzen A."/>
            <person name="Chen C."/>
            <person name="Yanf M."/>
            <person name="Daum C."/>
            <person name="Ng V."/>
            <person name="Clum A."/>
            <person name="Ohm R."/>
            <person name="Martin F."/>
            <person name="Silar P."/>
            <person name="Natvig D."/>
            <person name="Lalanne C."/>
            <person name="Gautier V."/>
            <person name="Ament-Velasquez S.L."/>
            <person name="Kruys A."/>
            <person name="Hutchinson M.I."/>
            <person name="Powell A.J."/>
            <person name="Barry K."/>
            <person name="Miller A.N."/>
            <person name="Grigoriev I.V."/>
            <person name="Debuchy R."/>
            <person name="Gladieux P."/>
            <person name="Thoren M.H."/>
            <person name="Johannesson H."/>
        </authorList>
    </citation>
    <scope>NUCLEOTIDE SEQUENCE</scope>
    <source>
        <strain evidence="3">CBS 103.79</strain>
    </source>
</reference>
<gene>
    <name evidence="3" type="ORF">C8A05DRAFT_48308</name>
</gene>
<protein>
    <submittedName>
        <fullName evidence="3">Uncharacterized protein</fullName>
    </submittedName>
</protein>
<keyword evidence="2" id="KW-0472">Membrane</keyword>